<keyword evidence="2" id="KW-1185">Reference proteome</keyword>
<evidence type="ECO:0000313" key="1">
    <source>
        <dbReference type="EMBL" id="EHK53440.1"/>
    </source>
</evidence>
<dbReference type="AlphaFoldDB" id="H0I0P6"/>
<evidence type="ECO:0000313" key="2">
    <source>
        <dbReference type="Proteomes" id="UP000003250"/>
    </source>
</evidence>
<protein>
    <submittedName>
        <fullName evidence="1">Uncharacterized protein</fullName>
    </submittedName>
</protein>
<name>H0I0P6_9HYPH</name>
<reference evidence="1 2" key="1">
    <citation type="journal article" date="2012" name="J. Bacteriol.">
        <title>Draft Genome Sequence of Mesorhizobium alhagi CCNWXJ12-2T, a Novel Salt-Resistant Species Isolated from the Desert of Northwestern China.</title>
        <authorList>
            <person name="Zhou M."/>
            <person name="Chen W."/>
            <person name="Chen H."/>
            <person name="Wei G."/>
        </authorList>
    </citation>
    <scope>NUCLEOTIDE SEQUENCE [LARGE SCALE GENOMIC DNA]</scope>
    <source>
        <strain evidence="1 2">CCNWXJ12-2</strain>
    </source>
</reference>
<dbReference type="PATRIC" id="fig|1107882.3.peg.5841"/>
<organism evidence="1 2">
    <name type="scientific">Mesorhizobium alhagi CCNWXJ12-2</name>
    <dbReference type="NCBI Taxonomy" id="1107882"/>
    <lineage>
        <taxon>Bacteria</taxon>
        <taxon>Pseudomonadati</taxon>
        <taxon>Pseudomonadota</taxon>
        <taxon>Alphaproteobacteria</taxon>
        <taxon>Hyphomicrobiales</taxon>
        <taxon>Phyllobacteriaceae</taxon>
        <taxon>Allomesorhizobium</taxon>
    </lineage>
</organism>
<gene>
    <name evidence="1" type="ORF">MAXJ12_30167</name>
</gene>
<sequence>MYVPSAEDSTRRAIVNELYFALSKLGAADELLAIVGSWGDTMDDARTLDHLRAFNRNGTMFKEVICRAD</sequence>
<proteinExistence type="predicted"/>
<dbReference type="Proteomes" id="UP000003250">
    <property type="component" value="Unassembled WGS sequence"/>
</dbReference>
<accession>H0I0P6</accession>
<dbReference type="EMBL" id="AHAM01000269">
    <property type="protein sequence ID" value="EHK53440.1"/>
    <property type="molecule type" value="Genomic_DNA"/>
</dbReference>